<reference evidence="7 8" key="1">
    <citation type="submission" date="2016-07" db="EMBL/GenBank/DDBJ databases">
        <title>Draft genome sequence of Prauserella sp. YIM 121212, isolated from alkaline soil.</title>
        <authorList>
            <person name="Ruckert C."/>
            <person name="Albersmeier A."/>
            <person name="Jiang C.-L."/>
            <person name="Jiang Y."/>
            <person name="Kalinowski J."/>
            <person name="Schneider O."/>
            <person name="Winkler A."/>
            <person name="Zotchev S.B."/>
        </authorList>
    </citation>
    <scope>NUCLEOTIDE SEQUENCE [LARGE SCALE GENOMIC DNA]</scope>
    <source>
        <strain evidence="7 8">YIM 121212</strain>
    </source>
</reference>
<dbReference type="InterPro" id="IPR029753">
    <property type="entry name" value="D-isomer_DH_CS"/>
</dbReference>
<evidence type="ECO:0000256" key="3">
    <source>
        <dbReference type="ARBA" id="ARBA00023027"/>
    </source>
</evidence>
<dbReference type="InterPro" id="IPR050857">
    <property type="entry name" value="D-2-hydroxyacid_DH"/>
</dbReference>
<dbReference type="CDD" id="cd12169">
    <property type="entry name" value="PGDH_like_1"/>
    <property type="match status" value="1"/>
</dbReference>
<dbReference type="OrthoDB" id="117809at2"/>
<evidence type="ECO:0000256" key="4">
    <source>
        <dbReference type="RuleBase" id="RU003719"/>
    </source>
</evidence>
<sequence length="316" mass="34561">MKIAILDDYQNVALGLADWASLDAEIEVFTEHIRDRDELASRLAGFEVVVAMRERTPFPAELLERLPDLRLIVSTGGPRNPSIDLRTAAERGIVVSHTGYLPHPAAELTWALILAAVRGLPAEERSVREGGWQVGVGTGLHGRTLGLLGLGRLGAKVARVGQAFGMRTIAWSQNLTPEKAAEHDVTAVPKEELLRESDIVTVHLVLSRRTRGLVGAAELALMKPDAWLVNTSRGPIVDQDALVEALRERRIGGAALDVFDQEPLPAEHPLRSLPNTVLTPHIGYVTREVYEVFYRDAVEDIAAYQAGEPIRVMPVP</sequence>
<evidence type="ECO:0000256" key="2">
    <source>
        <dbReference type="ARBA" id="ARBA00023002"/>
    </source>
</evidence>
<dbReference type="Pfam" id="PF00389">
    <property type="entry name" value="2-Hacid_dh"/>
    <property type="match status" value="1"/>
</dbReference>
<dbReference type="SUPFAM" id="SSF51735">
    <property type="entry name" value="NAD(P)-binding Rossmann-fold domains"/>
    <property type="match status" value="1"/>
</dbReference>
<proteinExistence type="inferred from homology"/>
<evidence type="ECO:0000313" key="7">
    <source>
        <dbReference type="EMBL" id="PXY29574.1"/>
    </source>
</evidence>
<evidence type="ECO:0000256" key="1">
    <source>
        <dbReference type="ARBA" id="ARBA00005854"/>
    </source>
</evidence>
<dbReference type="SUPFAM" id="SSF52283">
    <property type="entry name" value="Formate/glycerate dehydrogenase catalytic domain-like"/>
    <property type="match status" value="1"/>
</dbReference>
<dbReference type="EMBL" id="MASU01000008">
    <property type="protein sequence ID" value="PXY29574.1"/>
    <property type="molecule type" value="Genomic_DNA"/>
</dbReference>
<keyword evidence="8" id="KW-1185">Reference proteome</keyword>
<dbReference type="InterPro" id="IPR006140">
    <property type="entry name" value="D-isomer_DH_NAD-bd"/>
</dbReference>
<dbReference type="RefSeq" id="WP_110339249.1">
    <property type="nucleotide sequence ID" value="NZ_JBHVKT010000032.1"/>
</dbReference>
<evidence type="ECO:0000259" key="5">
    <source>
        <dbReference type="Pfam" id="PF00389"/>
    </source>
</evidence>
<dbReference type="Proteomes" id="UP000247892">
    <property type="component" value="Unassembled WGS sequence"/>
</dbReference>
<dbReference type="InterPro" id="IPR006139">
    <property type="entry name" value="D-isomer_2_OHA_DH_cat_dom"/>
</dbReference>
<gene>
    <name evidence="7" type="ORF">BA062_20495</name>
</gene>
<dbReference type="InterPro" id="IPR036291">
    <property type="entry name" value="NAD(P)-bd_dom_sf"/>
</dbReference>
<name>A0A318LPE7_9PSEU</name>
<dbReference type="Gene3D" id="3.40.50.720">
    <property type="entry name" value="NAD(P)-binding Rossmann-like Domain"/>
    <property type="match status" value="2"/>
</dbReference>
<evidence type="ECO:0000259" key="6">
    <source>
        <dbReference type="Pfam" id="PF02826"/>
    </source>
</evidence>
<feature type="domain" description="D-isomer specific 2-hydroxyacid dehydrogenase catalytic" evidence="5">
    <location>
        <begin position="19"/>
        <end position="310"/>
    </location>
</feature>
<keyword evidence="2 4" id="KW-0560">Oxidoreductase</keyword>
<dbReference type="PROSITE" id="PS00671">
    <property type="entry name" value="D_2_HYDROXYACID_DH_3"/>
    <property type="match status" value="1"/>
</dbReference>
<dbReference type="GO" id="GO:0051287">
    <property type="term" value="F:NAD binding"/>
    <property type="evidence" value="ECO:0007669"/>
    <property type="project" value="InterPro"/>
</dbReference>
<accession>A0A318LPE7</accession>
<comment type="caution">
    <text evidence="7">The sequence shown here is derived from an EMBL/GenBank/DDBJ whole genome shotgun (WGS) entry which is preliminary data.</text>
</comment>
<keyword evidence="3" id="KW-0520">NAD</keyword>
<evidence type="ECO:0000313" key="8">
    <source>
        <dbReference type="Proteomes" id="UP000247892"/>
    </source>
</evidence>
<dbReference type="AlphaFoldDB" id="A0A318LPE7"/>
<protein>
    <submittedName>
        <fullName evidence="7">Hydroxyacid dehydrogenase</fullName>
    </submittedName>
</protein>
<dbReference type="FunFam" id="3.40.50.720:FF:000203">
    <property type="entry name" value="D-3-phosphoglycerate dehydrogenase (SerA)"/>
    <property type="match status" value="1"/>
</dbReference>
<dbReference type="PANTHER" id="PTHR42789">
    <property type="entry name" value="D-ISOMER SPECIFIC 2-HYDROXYACID DEHYDROGENASE FAMILY PROTEIN (AFU_ORTHOLOGUE AFUA_6G10090)"/>
    <property type="match status" value="1"/>
</dbReference>
<dbReference type="Pfam" id="PF02826">
    <property type="entry name" value="2-Hacid_dh_C"/>
    <property type="match status" value="1"/>
</dbReference>
<comment type="similarity">
    <text evidence="1 4">Belongs to the D-isomer specific 2-hydroxyacid dehydrogenase family.</text>
</comment>
<dbReference type="GO" id="GO:0016616">
    <property type="term" value="F:oxidoreductase activity, acting on the CH-OH group of donors, NAD or NADP as acceptor"/>
    <property type="evidence" value="ECO:0007669"/>
    <property type="project" value="InterPro"/>
</dbReference>
<feature type="domain" description="D-isomer specific 2-hydroxyacid dehydrogenase NAD-binding" evidence="6">
    <location>
        <begin position="111"/>
        <end position="283"/>
    </location>
</feature>
<dbReference type="PANTHER" id="PTHR42789:SF1">
    <property type="entry name" value="D-ISOMER SPECIFIC 2-HYDROXYACID DEHYDROGENASE FAMILY PROTEIN (AFU_ORTHOLOGUE AFUA_6G10090)"/>
    <property type="match status" value="1"/>
</dbReference>
<organism evidence="7 8">
    <name type="scientific">Prauserella flavalba</name>
    <dbReference type="NCBI Taxonomy" id="1477506"/>
    <lineage>
        <taxon>Bacteria</taxon>
        <taxon>Bacillati</taxon>
        <taxon>Actinomycetota</taxon>
        <taxon>Actinomycetes</taxon>
        <taxon>Pseudonocardiales</taxon>
        <taxon>Pseudonocardiaceae</taxon>
        <taxon>Prauserella</taxon>
    </lineage>
</organism>